<keyword evidence="4" id="KW-0812">Transmembrane</keyword>
<name>A0ABM7PNT5_9BACT</name>
<dbReference type="Pfam" id="PF05228">
    <property type="entry name" value="CHASE4"/>
    <property type="match status" value="1"/>
</dbReference>
<protein>
    <recommendedName>
        <fullName evidence="1">diguanylate cyclase</fullName>
        <ecNumber evidence="1">2.7.7.65</ecNumber>
    </recommendedName>
</protein>
<dbReference type="PANTHER" id="PTHR45138">
    <property type="entry name" value="REGULATORY COMPONENTS OF SENSORY TRANSDUCTION SYSTEM"/>
    <property type="match status" value="1"/>
</dbReference>
<dbReference type="Gene3D" id="6.10.340.10">
    <property type="match status" value="1"/>
</dbReference>
<keyword evidence="8" id="KW-1185">Reference proteome</keyword>
<feature type="transmembrane region" description="Helical" evidence="4">
    <location>
        <begin position="286"/>
        <end position="309"/>
    </location>
</feature>
<feature type="domain" description="HAMP" evidence="5">
    <location>
        <begin position="311"/>
        <end position="367"/>
    </location>
</feature>
<dbReference type="CDD" id="cd01949">
    <property type="entry name" value="GGDEF"/>
    <property type="match status" value="1"/>
</dbReference>
<dbReference type="InterPro" id="IPR000160">
    <property type="entry name" value="GGDEF_dom"/>
</dbReference>
<dbReference type="InterPro" id="IPR007892">
    <property type="entry name" value="CHASE4"/>
</dbReference>
<dbReference type="Pfam" id="PF00672">
    <property type="entry name" value="HAMP"/>
    <property type="match status" value="1"/>
</dbReference>
<dbReference type="RefSeq" id="WP_236890502.1">
    <property type="nucleotide sequence ID" value="NZ_AP024488.1"/>
</dbReference>
<dbReference type="SMART" id="SM00304">
    <property type="entry name" value="HAMP"/>
    <property type="match status" value="1"/>
</dbReference>
<evidence type="ECO:0000313" key="8">
    <source>
        <dbReference type="Proteomes" id="UP001320148"/>
    </source>
</evidence>
<sequence>MSRFTIAKWTIGVKIRSILALAFLIGGILYSAVFLRIIYPSYIQMEHDRAVTNMERVIFALERELEDLTMLCTDWADWDATYAFMENNEPDYIEKNYAYETFRSNRINLVLIAALDGTVKWIKTYDLGTGAPLSIPEFTMDRLSPAHPLLHDDTMKATGSPIKWAGVYPTTQGLMLTTTRPIRTTNAEGPSRGFLIMGRMLTPELVAKLNRQTHIDFTIHSEPVRPEICHYEGPRLSTLQSGAYCIETPSDDIIRIFADFPSLSGYRDLVIQADLPREIYGKGKKAMAYTSIALLLSLVITLALTSFLLRKIINAPISRLKSHMVNIKRIGDLESRCPLERDPGRDEILVLAREFNDMLNRVEEMSRSLEDANTQLEALTRTDPLTRIANRREFDTHLHKQWCLMNRLGKPISLIMCDVDFFKTYNDFYGHPAGDQCLTAVADVLQQSVNRAYDLAARYGGEEFALILPATDLERACALAEKIRHEIKALHIPHDTSKVRPWVTLSMGVACLVPGEEAAETTLVEMADQALYRAKESGKDGWQAFREDIPHRD</sequence>
<evidence type="ECO:0000256" key="2">
    <source>
        <dbReference type="ARBA" id="ARBA00034247"/>
    </source>
</evidence>
<keyword evidence="3" id="KW-0175">Coiled coil</keyword>
<comment type="catalytic activity">
    <reaction evidence="2">
        <text>2 GTP = 3',3'-c-di-GMP + 2 diphosphate</text>
        <dbReference type="Rhea" id="RHEA:24898"/>
        <dbReference type="ChEBI" id="CHEBI:33019"/>
        <dbReference type="ChEBI" id="CHEBI:37565"/>
        <dbReference type="ChEBI" id="CHEBI:58805"/>
        <dbReference type="EC" id="2.7.7.65"/>
    </reaction>
</comment>
<dbReference type="Gene3D" id="3.30.70.270">
    <property type="match status" value="1"/>
</dbReference>
<evidence type="ECO:0000256" key="3">
    <source>
        <dbReference type="SAM" id="Coils"/>
    </source>
</evidence>
<feature type="transmembrane region" description="Helical" evidence="4">
    <location>
        <begin position="18"/>
        <end position="39"/>
    </location>
</feature>
<dbReference type="EC" id="2.7.7.65" evidence="1"/>
<evidence type="ECO:0000256" key="1">
    <source>
        <dbReference type="ARBA" id="ARBA00012528"/>
    </source>
</evidence>
<dbReference type="InterPro" id="IPR043128">
    <property type="entry name" value="Rev_trsase/Diguanyl_cyclase"/>
</dbReference>
<dbReference type="InterPro" id="IPR029787">
    <property type="entry name" value="Nucleotide_cyclase"/>
</dbReference>
<feature type="domain" description="GGDEF" evidence="6">
    <location>
        <begin position="410"/>
        <end position="547"/>
    </location>
</feature>
<keyword evidence="4" id="KW-1133">Transmembrane helix</keyword>
<dbReference type="PROSITE" id="PS50887">
    <property type="entry name" value="GGDEF"/>
    <property type="match status" value="1"/>
</dbReference>
<reference evidence="7 8" key="1">
    <citation type="submission" date="2021-02" db="EMBL/GenBank/DDBJ databases">
        <title>Complete genome of Desulfoluna sp. strain ASN36.</title>
        <authorList>
            <person name="Takahashi A."/>
            <person name="Kojima H."/>
            <person name="Fukui M."/>
        </authorList>
    </citation>
    <scope>NUCLEOTIDE SEQUENCE [LARGE SCALE GENOMIC DNA]</scope>
    <source>
        <strain evidence="7 8">ASN36</strain>
    </source>
</reference>
<dbReference type="InterPro" id="IPR050469">
    <property type="entry name" value="Diguanylate_Cyclase"/>
</dbReference>
<dbReference type="PROSITE" id="PS50885">
    <property type="entry name" value="HAMP"/>
    <property type="match status" value="1"/>
</dbReference>
<accession>A0ABM7PNT5</accession>
<dbReference type="Proteomes" id="UP001320148">
    <property type="component" value="Chromosome"/>
</dbReference>
<keyword evidence="4" id="KW-0472">Membrane</keyword>
<feature type="coiled-coil region" evidence="3">
    <location>
        <begin position="352"/>
        <end position="382"/>
    </location>
</feature>
<evidence type="ECO:0000259" key="5">
    <source>
        <dbReference type="PROSITE" id="PS50885"/>
    </source>
</evidence>
<dbReference type="NCBIfam" id="TIGR00254">
    <property type="entry name" value="GGDEF"/>
    <property type="match status" value="1"/>
</dbReference>
<evidence type="ECO:0000259" key="6">
    <source>
        <dbReference type="PROSITE" id="PS50887"/>
    </source>
</evidence>
<organism evidence="7 8">
    <name type="scientific">Desulfoluna limicola</name>
    <dbReference type="NCBI Taxonomy" id="2810562"/>
    <lineage>
        <taxon>Bacteria</taxon>
        <taxon>Pseudomonadati</taxon>
        <taxon>Thermodesulfobacteriota</taxon>
        <taxon>Desulfobacteria</taxon>
        <taxon>Desulfobacterales</taxon>
        <taxon>Desulfolunaceae</taxon>
        <taxon>Desulfoluna</taxon>
    </lineage>
</organism>
<dbReference type="PANTHER" id="PTHR45138:SF9">
    <property type="entry name" value="DIGUANYLATE CYCLASE DGCM-RELATED"/>
    <property type="match status" value="1"/>
</dbReference>
<dbReference type="Pfam" id="PF00990">
    <property type="entry name" value="GGDEF"/>
    <property type="match status" value="1"/>
</dbReference>
<evidence type="ECO:0000313" key="7">
    <source>
        <dbReference type="EMBL" id="BCS99150.1"/>
    </source>
</evidence>
<gene>
    <name evidence="7" type="ORF">DSLASN_47820</name>
</gene>
<dbReference type="SUPFAM" id="SSF55073">
    <property type="entry name" value="Nucleotide cyclase"/>
    <property type="match status" value="1"/>
</dbReference>
<proteinExistence type="predicted"/>
<dbReference type="InterPro" id="IPR003660">
    <property type="entry name" value="HAMP_dom"/>
</dbReference>
<evidence type="ECO:0000256" key="4">
    <source>
        <dbReference type="SAM" id="Phobius"/>
    </source>
</evidence>
<dbReference type="SMART" id="SM00267">
    <property type="entry name" value="GGDEF"/>
    <property type="match status" value="1"/>
</dbReference>
<dbReference type="EMBL" id="AP024488">
    <property type="protein sequence ID" value="BCS99150.1"/>
    <property type="molecule type" value="Genomic_DNA"/>
</dbReference>
<dbReference type="CDD" id="cd06225">
    <property type="entry name" value="HAMP"/>
    <property type="match status" value="1"/>
</dbReference>